<evidence type="ECO:0000313" key="5">
    <source>
        <dbReference type="Proteomes" id="UP001385951"/>
    </source>
</evidence>
<evidence type="ECO:0000256" key="2">
    <source>
        <dbReference type="SAM" id="Phobius"/>
    </source>
</evidence>
<keyword evidence="2" id="KW-0812">Transmembrane</keyword>
<sequence>MGLSTAAIVDILITVAMCWYLHKSRTGFTGMDSIVDSITMYTIENGLLTCVTTVLSLLFWIAMPHNLIFLGLHLAISKLYANALLATLNARKILRGRSQVSSSSRDHPLPILFPDNFVRVTRGDYSLRHAPEPIATKVQISVERSVQRDGVYEETPTPTHSTQDLTTTGRVDDAAKLGEVNVM</sequence>
<protein>
    <recommendedName>
        <fullName evidence="3">DUF6534 domain-containing protein</fullName>
    </recommendedName>
</protein>
<dbReference type="PANTHER" id="PTHR40465:SF1">
    <property type="entry name" value="DUF6534 DOMAIN-CONTAINING PROTEIN"/>
    <property type="match status" value="1"/>
</dbReference>
<organism evidence="4 5">
    <name type="scientific">Cerrena zonata</name>
    <dbReference type="NCBI Taxonomy" id="2478898"/>
    <lineage>
        <taxon>Eukaryota</taxon>
        <taxon>Fungi</taxon>
        <taxon>Dikarya</taxon>
        <taxon>Basidiomycota</taxon>
        <taxon>Agaricomycotina</taxon>
        <taxon>Agaricomycetes</taxon>
        <taxon>Polyporales</taxon>
        <taxon>Cerrenaceae</taxon>
        <taxon>Cerrena</taxon>
    </lineage>
</organism>
<dbReference type="EMBL" id="JASBNA010000016">
    <property type="protein sequence ID" value="KAK7686484.1"/>
    <property type="molecule type" value="Genomic_DNA"/>
</dbReference>
<dbReference type="Pfam" id="PF20152">
    <property type="entry name" value="DUF6534"/>
    <property type="match status" value="1"/>
</dbReference>
<feature type="domain" description="DUF6534" evidence="3">
    <location>
        <begin position="6"/>
        <end position="92"/>
    </location>
</feature>
<evidence type="ECO:0000256" key="1">
    <source>
        <dbReference type="SAM" id="MobiDB-lite"/>
    </source>
</evidence>
<feature type="compositionally biased region" description="Polar residues" evidence="1">
    <location>
        <begin position="156"/>
        <end position="169"/>
    </location>
</feature>
<comment type="caution">
    <text evidence="4">The sequence shown here is derived from an EMBL/GenBank/DDBJ whole genome shotgun (WGS) entry which is preliminary data.</text>
</comment>
<feature type="transmembrane region" description="Helical" evidence="2">
    <location>
        <begin position="6"/>
        <end position="22"/>
    </location>
</feature>
<keyword evidence="2" id="KW-0472">Membrane</keyword>
<keyword evidence="2" id="KW-1133">Transmembrane helix</keyword>
<dbReference type="Proteomes" id="UP001385951">
    <property type="component" value="Unassembled WGS sequence"/>
</dbReference>
<gene>
    <name evidence="4" type="ORF">QCA50_010081</name>
</gene>
<dbReference type="AlphaFoldDB" id="A0AAW0G8A9"/>
<name>A0AAW0G8A9_9APHY</name>
<reference evidence="4 5" key="1">
    <citation type="submission" date="2022-09" db="EMBL/GenBank/DDBJ databases">
        <authorList>
            <person name="Palmer J.M."/>
        </authorList>
    </citation>
    <scope>NUCLEOTIDE SEQUENCE [LARGE SCALE GENOMIC DNA]</scope>
    <source>
        <strain evidence="4 5">DSM 7382</strain>
    </source>
</reference>
<evidence type="ECO:0000259" key="3">
    <source>
        <dbReference type="Pfam" id="PF20152"/>
    </source>
</evidence>
<evidence type="ECO:0000313" key="4">
    <source>
        <dbReference type="EMBL" id="KAK7686484.1"/>
    </source>
</evidence>
<feature type="region of interest" description="Disordered" evidence="1">
    <location>
        <begin position="148"/>
        <end position="183"/>
    </location>
</feature>
<feature type="transmembrane region" description="Helical" evidence="2">
    <location>
        <begin position="43"/>
        <end position="62"/>
    </location>
</feature>
<dbReference type="InterPro" id="IPR045339">
    <property type="entry name" value="DUF6534"/>
</dbReference>
<dbReference type="PANTHER" id="PTHR40465">
    <property type="entry name" value="CHROMOSOME 1, WHOLE GENOME SHOTGUN SEQUENCE"/>
    <property type="match status" value="1"/>
</dbReference>
<proteinExistence type="predicted"/>
<accession>A0AAW0G8A9</accession>
<feature type="transmembrane region" description="Helical" evidence="2">
    <location>
        <begin position="68"/>
        <end position="88"/>
    </location>
</feature>
<keyword evidence="5" id="KW-1185">Reference proteome</keyword>